<sequence length="373" mass="39310">MLFKSLVQASLVASVLSRPLHQHHEHDKRDVKLVTKTNLVVVTVGNGQPTTFQHVDLPKPSSSVSVNTDTTYTPQNKPTAVSSVASVSTSEAETETESSASSESTESSSGGSSASGNGITYSPYSNDGGCKSSSQIKLEIEQLAEFDILRLYGVDCDQVNAVMSAKKPSQKVFAGIFDVANIQDSVDTLSKAVEANGGWDHIHTVSVGNELVNSGEATVGQVKGYVSTAKSALKSAGYSGPVVAVDTFIAVINNPGLCDIGDYTAVNAHAFFDGYVTAEDAGDWVLLQIERVATACSNKKSVYITETGWPSEGESNGVAVPSKSNQKSAISSIKKSCGNDAILFTAFNDYWKADGSFGAEKFYASSDDLTIIN</sequence>
<evidence type="ECO:0000313" key="12">
    <source>
        <dbReference type="EMBL" id="KAK7678750.1"/>
    </source>
</evidence>
<dbReference type="InterPro" id="IPR017853">
    <property type="entry name" value="GH"/>
</dbReference>
<evidence type="ECO:0000313" key="13">
    <source>
        <dbReference type="Proteomes" id="UP001385951"/>
    </source>
</evidence>
<organism evidence="12 13">
    <name type="scientific">Cerrena zonata</name>
    <dbReference type="NCBI Taxonomy" id="2478898"/>
    <lineage>
        <taxon>Eukaryota</taxon>
        <taxon>Fungi</taxon>
        <taxon>Dikarya</taxon>
        <taxon>Basidiomycota</taxon>
        <taxon>Agaricomycotina</taxon>
        <taxon>Agaricomycetes</taxon>
        <taxon>Polyporales</taxon>
        <taxon>Cerrenaceae</taxon>
        <taxon>Cerrena</taxon>
    </lineage>
</organism>
<gene>
    <name evidence="12" type="ORF">QCA50_018185</name>
</gene>
<comment type="caution">
    <text evidence="12">The sequence shown here is derived from an EMBL/GenBank/DDBJ whole genome shotgun (WGS) entry which is preliminary data.</text>
</comment>
<dbReference type="GO" id="GO:0009986">
    <property type="term" value="C:cell surface"/>
    <property type="evidence" value="ECO:0007669"/>
    <property type="project" value="TreeGrafter"/>
</dbReference>
<dbReference type="GO" id="GO:0009277">
    <property type="term" value="C:fungal-type cell wall"/>
    <property type="evidence" value="ECO:0007669"/>
    <property type="project" value="TreeGrafter"/>
</dbReference>
<keyword evidence="3" id="KW-0134">Cell wall</keyword>
<evidence type="ECO:0000256" key="1">
    <source>
        <dbReference type="ARBA" id="ARBA00004191"/>
    </source>
</evidence>
<feature type="chain" id="PRO_5043889189" evidence="11">
    <location>
        <begin position="18"/>
        <end position="373"/>
    </location>
</feature>
<proteinExistence type="inferred from homology"/>
<dbReference type="AlphaFoldDB" id="A0AAW0FBH8"/>
<evidence type="ECO:0000256" key="4">
    <source>
        <dbReference type="ARBA" id="ARBA00022525"/>
    </source>
</evidence>
<dbReference type="FunFam" id="3.20.20.80:FF:000111">
    <property type="entry name" value="Soluble cell wall protein"/>
    <property type="match status" value="1"/>
</dbReference>
<dbReference type="EMBL" id="JASBNA010000067">
    <property type="protein sequence ID" value="KAK7678750.1"/>
    <property type="molecule type" value="Genomic_DNA"/>
</dbReference>
<feature type="compositionally biased region" description="Polar residues" evidence="10">
    <location>
        <begin position="60"/>
        <end position="78"/>
    </location>
</feature>
<accession>A0AAW0FBH8</accession>
<evidence type="ECO:0000256" key="11">
    <source>
        <dbReference type="SAM" id="SignalP"/>
    </source>
</evidence>
<dbReference type="GO" id="GO:0042973">
    <property type="term" value="F:glucan endo-1,3-beta-D-glucosidase activity"/>
    <property type="evidence" value="ECO:0007669"/>
    <property type="project" value="TreeGrafter"/>
</dbReference>
<comment type="subcellular location">
    <subcellularLocation>
        <location evidence="1">Secreted</location>
        <location evidence="1">Cell wall</location>
    </subcellularLocation>
</comment>
<keyword evidence="9" id="KW-0961">Cell wall biogenesis/degradation</keyword>
<keyword evidence="13" id="KW-1185">Reference proteome</keyword>
<evidence type="ECO:0000256" key="2">
    <source>
        <dbReference type="ARBA" id="ARBA00008773"/>
    </source>
</evidence>
<reference evidence="12 13" key="1">
    <citation type="submission" date="2022-09" db="EMBL/GenBank/DDBJ databases">
        <authorList>
            <person name="Palmer J.M."/>
        </authorList>
    </citation>
    <scope>NUCLEOTIDE SEQUENCE [LARGE SCALE GENOMIC DNA]</scope>
    <source>
        <strain evidence="12 13">DSM 7382</strain>
    </source>
</reference>
<dbReference type="Gene3D" id="3.20.20.80">
    <property type="entry name" value="Glycosidases"/>
    <property type="match status" value="1"/>
</dbReference>
<evidence type="ECO:0000256" key="8">
    <source>
        <dbReference type="ARBA" id="ARBA00023295"/>
    </source>
</evidence>
<keyword evidence="4" id="KW-0964">Secreted</keyword>
<evidence type="ECO:0000256" key="3">
    <source>
        <dbReference type="ARBA" id="ARBA00022512"/>
    </source>
</evidence>
<evidence type="ECO:0000256" key="9">
    <source>
        <dbReference type="ARBA" id="ARBA00023316"/>
    </source>
</evidence>
<evidence type="ECO:0000256" key="5">
    <source>
        <dbReference type="ARBA" id="ARBA00022729"/>
    </source>
</evidence>
<keyword evidence="8" id="KW-0326">Glycosidase</keyword>
<evidence type="ECO:0000256" key="6">
    <source>
        <dbReference type="ARBA" id="ARBA00022801"/>
    </source>
</evidence>
<evidence type="ECO:0000256" key="7">
    <source>
        <dbReference type="ARBA" id="ARBA00023180"/>
    </source>
</evidence>
<evidence type="ECO:0000256" key="10">
    <source>
        <dbReference type="SAM" id="MobiDB-lite"/>
    </source>
</evidence>
<name>A0AAW0FBH8_9APHY</name>
<feature type="signal peptide" evidence="11">
    <location>
        <begin position="1"/>
        <end position="17"/>
    </location>
</feature>
<dbReference type="SUPFAM" id="SSF51445">
    <property type="entry name" value="(Trans)glycosidases"/>
    <property type="match status" value="1"/>
</dbReference>
<dbReference type="PANTHER" id="PTHR16631:SF14">
    <property type="entry name" value="FAMILY 17 GLUCOSIDASE SCW10-RELATED"/>
    <property type="match status" value="1"/>
</dbReference>
<comment type="similarity">
    <text evidence="2">Belongs to the glycosyl hydrolase 17 family.</text>
</comment>
<dbReference type="InterPro" id="IPR050732">
    <property type="entry name" value="Beta-glucan_modifiers"/>
</dbReference>
<keyword evidence="5 11" id="KW-0732">Signal</keyword>
<feature type="compositionally biased region" description="Low complexity" evidence="10">
    <location>
        <begin position="79"/>
        <end position="116"/>
    </location>
</feature>
<protein>
    <submittedName>
        <fullName evidence="12">Uncharacterized protein</fullName>
    </submittedName>
</protein>
<dbReference type="PANTHER" id="PTHR16631">
    <property type="entry name" value="GLUCAN 1,3-BETA-GLUCOSIDASE"/>
    <property type="match status" value="1"/>
</dbReference>
<dbReference type="Proteomes" id="UP001385951">
    <property type="component" value="Unassembled WGS sequence"/>
</dbReference>
<feature type="region of interest" description="Disordered" evidence="10">
    <location>
        <begin position="49"/>
        <end position="120"/>
    </location>
</feature>
<keyword evidence="7" id="KW-0325">Glycoprotein</keyword>
<keyword evidence="6" id="KW-0378">Hydrolase</keyword>
<dbReference type="GO" id="GO:0005576">
    <property type="term" value="C:extracellular region"/>
    <property type="evidence" value="ECO:0007669"/>
    <property type="project" value="UniProtKB-ARBA"/>
</dbReference>
<dbReference type="GO" id="GO:0071555">
    <property type="term" value="P:cell wall organization"/>
    <property type="evidence" value="ECO:0007669"/>
    <property type="project" value="UniProtKB-KW"/>
</dbReference>